<dbReference type="EMBL" id="UAWL01000008">
    <property type="protein sequence ID" value="SQC36208.1"/>
    <property type="molecule type" value="Genomic_DNA"/>
</dbReference>
<evidence type="ECO:0000313" key="2">
    <source>
        <dbReference type="Proteomes" id="UP000250166"/>
    </source>
</evidence>
<dbReference type="GO" id="GO:0004519">
    <property type="term" value="F:endonuclease activity"/>
    <property type="evidence" value="ECO:0007669"/>
    <property type="project" value="UniProtKB-KW"/>
</dbReference>
<organism evidence="1 2">
    <name type="scientific">Helicobacter fennelliae</name>
    <dbReference type="NCBI Taxonomy" id="215"/>
    <lineage>
        <taxon>Bacteria</taxon>
        <taxon>Pseudomonadati</taxon>
        <taxon>Campylobacterota</taxon>
        <taxon>Epsilonproteobacteria</taxon>
        <taxon>Campylobacterales</taxon>
        <taxon>Helicobacteraceae</taxon>
        <taxon>Helicobacter</taxon>
    </lineage>
</organism>
<keyword evidence="1" id="KW-0540">Nuclease</keyword>
<name>A0A2X3E1J5_9HELI</name>
<proteinExistence type="predicted"/>
<keyword evidence="1" id="KW-0378">Hydrolase</keyword>
<gene>
    <name evidence="1" type="ORF">NCTC13102_02018</name>
</gene>
<evidence type="ECO:0000313" key="1">
    <source>
        <dbReference type="EMBL" id="SQC36208.1"/>
    </source>
</evidence>
<dbReference type="Proteomes" id="UP000250166">
    <property type="component" value="Unassembled WGS sequence"/>
</dbReference>
<sequence>MSNPNKALANWLLRKILKLKAGELATLEKLENLGFDSVIINKEKQGIHNIDIMPMNSYEEFILKIKCVLYAYINF</sequence>
<accession>A0A2X3E1J5</accession>
<dbReference type="AlphaFoldDB" id="A0A2X3E1J5"/>
<reference evidence="1 2" key="1">
    <citation type="submission" date="2018-06" db="EMBL/GenBank/DDBJ databases">
        <authorList>
            <consortium name="Pathogen Informatics"/>
            <person name="Doyle S."/>
        </authorList>
    </citation>
    <scope>NUCLEOTIDE SEQUENCE [LARGE SCALE GENOMIC DNA]</scope>
    <source>
        <strain evidence="1 2">NCTC13102</strain>
    </source>
</reference>
<protein>
    <submittedName>
        <fullName evidence="1">Restriction endonuclease</fullName>
    </submittedName>
</protein>
<keyword evidence="1" id="KW-0255">Endonuclease</keyword>